<keyword evidence="1" id="KW-0472">Membrane</keyword>
<dbReference type="EMBL" id="BMOS01000005">
    <property type="protein sequence ID" value="GGN53578.1"/>
    <property type="molecule type" value="Genomic_DNA"/>
</dbReference>
<reference evidence="2" key="2">
    <citation type="submission" date="2020-09" db="EMBL/GenBank/DDBJ databases">
        <authorList>
            <person name="Sun Q."/>
            <person name="Ohkuma M."/>
        </authorList>
    </citation>
    <scope>NUCLEOTIDE SEQUENCE</scope>
    <source>
        <strain evidence="2">JCM 17251</strain>
    </source>
</reference>
<keyword evidence="3" id="KW-1185">Reference proteome</keyword>
<keyword evidence="1" id="KW-0812">Transmembrane</keyword>
<comment type="caution">
    <text evidence="2">The sequence shown here is derived from an EMBL/GenBank/DDBJ whole genome shotgun (WGS) entry which is preliminary data.</text>
</comment>
<reference evidence="2" key="1">
    <citation type="journal article" date="2014" name="Int. J. Syst. Evol. Microbiol.">
        <title>Complete genome sequence of Corynebacterium casei LMG S-19264T (=DSM 44701T), isolated from a smear-ripened cheese.</title>
        <authorList>
            <consortium name="US DOE Joint Genome Institute (JGI-PGF)"/>
            <person name="Walter F."/>
            <person name="Albersmeier A."/>
            <person name="Kalinowski J."/>
            <person name="Ruckert C."/>
        </authorList>
    </citation>
    <scope>NUCLEOTIDE SEQUENCE</scope>
    <source>
        <strain evidence="2">JCM 17251</strain>
    </source>
</reference>
<dbReference type="Proteomes" id="UP000624041">
    <property type="component" value="Unassembled WGS sequence"/>
</dbReference>
<evidence type="ECO:0000256" key="1">
    <source>
        <dbReference type="SAM" id="Phobius"/>
    </source>
</evidence>
<gene>
    <name evidence="2" type="ORF">GCM10007971_10200</name>
</gene>
<name>A0A917XVB9_9BACI</name>
<evidence type="ECO:0000313" key="2">
    <source>
        <dbReference type="EMBL" id="GGN53578.1"/>
    </source>
</evidence>
<sequence length="220" mass="25298">MKRRRLYIHLPVVFLLILCFVSFDVNTVSGKTAKEEIMIERYPDEAIYQLENMKPGDIAYRTLTIKNNNKRDLFYTMELNNVGDPALYNELLLRIMYLDEVVFYGKLKDYEGVVDRPLTAQTEEIIKFDLKFPEELGNEYQGLTAAFRFEFTARTADDESLISTITKGEGDSLSNPGKGIGSVLPKTATYIFTYLFIGFLLLIIGALISYLNERKRRLEA</sequence>
<evidence type="ECO:0000313" key="3">
    <source>
        <dbReference type="Proteomes" id="UP000624041"/>
    </source>
</evidence>
<keyword evidence="1" id="KW-1133">Transmembrane helix</keyword>
<protein>
    <recommendedName>
        <fullName evidence="4">LPXTG cell wall anchor domain-containing protein</fullName>
    </recommendedName>
</protein>
<accession>A0A917XVB9</accession>
<dbReference type="RefSeq" id="WP_188856293.1">
    <property type="nucleotide sequence ID" value="NZ_BMOS01000005.1"/>
</dbReference>
<organism evidence="2 3">
    <name type="scientific">Oceanobacillus indicireducens</name>
    <dbReference type="NCBI Taxonomy" id="1004261"/>
    <lineage>
        <taxon>Bacteria</taxon>
        <taxon>Bacillati</taxon>
        <taxon>Bacillota</taxon>
        <taxon>Bacilli</taxon>
        <taxon>Bacillales</taxon>
        <taxon>Bacillaceae</taxon>
        <taxon>Oceanobacillus</taxon>
    </lineage>
</organism>
<feature type="transmembrane region" description="Helical" evidence="1">
    <location>
        <begin position="191"/>
        <end position="211"/>
    </location>
</feature>
<dbReference type="AlphaFoldDB" id="A0A917XVB9"/>
<proteinExistence type="predicted"/>
<evidence type="ECO:0008006" key="4">
    <source>
        <dbReference type="Google" id="ProtNLM"/>
    </source>
</evidence>